<dbReference type="OrthoDB" id="7903015at2"/>
<dbReference type="GO" id="GO:0016705">
    <property type="term" value="F:oxidoreductase activity, acting on paired donors, with incorporation or reduction of molecular oxygen"/>
    <property type="evidence" value="ECO:0007669"/>
    <property type="project" value="InterPro"/>
</dbReference>
<gene>
    <name evidence="2" type="ORF">BJ976_001580</name>
</gene>
<dbReference type="RefSeq" id="WP_135029128.1">
    <property type="nucleotide sequence ID" value="NZ_BMLA01000002.1"/>
</dbReference>
<name>A0A4Y8X2C3_9MICC</name>
<keyword evidence="3" id="KW-1185">Reference proteome</keyword>
<dbReference type="Pfam" id="PF00296">
    <property type="entry name" value="Bac_luciferase"/>
    <property type="match status" value="1"/>
</dbReference>
<evidence type="ECO:0000259" key="1">
    <source>
        <dbReference type="Pfam" id="PF00296"/>
    </source>
</evidence>
<accession>A0A4Y8X2C3</accession>
<comment type="caution">
    <text evidence="2">The sequence shown here is derived from an EMBL/GenBank/DDBJ whole genome shotgun (WGS) entry which is preliminary data.</text>
</comment>
<dbReference type="GO" id="GO:0004497">
    <property type="term" value="F:monooxygenase activity"/>
    <property type="evidence" value="ECO:0007669"/>
    <property type="project" value="UniProtKB-KW"/>
</dbReference>
<organism evidence="2 3">
    <name type="scientific">Micrococcus flavus</name>
    <dbReference type="NCBI Taxonomy" id="384602"/>
    <lineage>
        <taxon>Bacteria</taxon>
        <taxon>Bacillati</taxon>
        <taxon>Actinomycetota</taxon>
        <taxon>Actinomycetes</taxon>
        <taxon>Micrococcales</taxon>
        <taxon>Micrococcaceae</taxon>
        <taxon>Micrococcus</taxon>
    </lineage>
</organism>
<dbReference type="InterPro" id="IPR011251">
    <property type="entry name" value="Luciferase-like_dom"/>
</dbReference>
<dbReference type="Gene3D" id="3.20.20.30">
    <property type="entry name" value="Luciferase-like domain"/>
    <property type="match status" value="1"/>
</dbReference>
<dbReference type="GO" id="GO:0005829">
    <property type="term" value="C:cytosol"/>
    <property type="evidence" value="ECO:0007669"/>
    <property type="project" value="TreeGrafter"/>
</dbReference>
<dbReference type="AlphaFoldDB" id="A0A4Y8X2C3"/>
<dbReference type="SUPFAM" id="SSF51679">
    <property type="entry name" value="Bacterial luciferase-like"/>
    <property type="match status" value="1"/>
</dbReference>
<dbReference type="InterPro" id="IPR036661">
    <property type="entry name" value="Luciferase-like_sf"/>
</dbReference>
<proteinExistence type="predicted"/>
<dbReference type="Proteomes" id="UP000560081">
    <property type="component" value="Unassembled WGS sequence"/>
</dbReference>
<evidence type="ECO:0000313" key="2">
    <source>
        <dbReference type="EMBL" id="MBB4883229.1"/>
    </source>
</evidence>
<feature type="domain" description="Luciferase-like" evidence="1">
    <location>
        <begin position="10"/>
        <end position="260"/>
    </location>
</feature>
<sequence>MTKKHLGFLNFGHWIPIPGGEPDAKAALDDVVQMAVDAEAAGLDGAWIRIHHFQRMFSSPFPILAAMAARTERISLGTGVIDLRYENPLAMAEAAATTDLLSGGRLELGISRGSPEAALDGQAQFGYAPADGQTWADLAQERGRRFLEAIRGARLATPDPSSGWSYTSQKMPVEPQSPGLADRIWWGCGSTASAVRAAQEGYHMLSSTLLLQDDGRPFHVQQADQIARYLDARAAAGVPGAGRTAVTRSAFVIQDDEDELYFGRERRSQESAGHLDGGAARSGPTYAGSTEEVAEKLAADTAVQAADWVLFANPNQLGAAYNAKIFAGWAEVWRLLGWDR</sequence>
<dbReference type="PANTHER" id="PTHR30137:SF15">
    <property type="entry name" value="BLL6902 PROTEIN"/>
    <property type="match status" value="1"/>
</dbReference>
<dbReference type="PANTHER" id="PTHR30137">
    <property type="entry name" value="LUCIFERASE-LIKE MONOOXYGENASE"/>
    <property type="match status" value="1"/>
</dbReference>
<dbReference type="InterPro" id="IPR050766">
    <property type="entry name" value="Bact_Lucif_Oxidored"/>
</dbReference>
<keyword evidence="2" id="KW-0503">Monooxygenase</keyword>
<evidence type="ECO:0000313" key="3">
    <source>
        <dbReference type="Proteomes" id="UP000560081"/>
    </source>
</evidence>
<protein>
    <submittedName>
        <fullName evidence="2">Alkanesulfonate monooxygenase SsuD/methylene tetrahydromethanopterin reductase-like flavin-dependent oxidoreductase (Luciferase family)</fullName>
    </submittedName>
</protein>
<reference evidence="2 3" key="1">
    <citation type="submission" date="2020-08" db="EMBL/GenBank/DDBJ databases">
        <title>Sequencing the genomes of 1000 actinobacteria strains.</title>
        <authorList>
            <person name="Klenk H.-P."/>
        </authorList>
    </citation>
    <scope>NUCLEOTIDE SEQUENCE [LARGE SCALE GENOMIC DNA]</scope>
    <source>
        <strain evidence="2 3">DSM 19079</strain>
    </source>
</reference>
<dbReference type="EMBL" id="JACHMC010000001">
    <property type="protein sequence ID" value="MBB4883229.1"/>
    <property type="molecule type" value="Genomic_DNA"/>
</dbReference>
<keyword evidence="2" id="KW-0560">Oxidoreductase</keyword>